<accession>A0ABP8UCC5</accession>
<name>A0ABP8UCC5_9ACTN</name>
<evidence type="ECO:0000313" key="2">
    <source>
        <dbReference type="EMBL" id="GAA4625849.1"/>
    </source>
</evidence>
<organism evidence="2 3">
    <name type="scientific">Actinoallomurus vinaceus</name>
    <dbReference type="NCBI Taxonomy" id="1080074"/>
    <lineage>
        <taxon>Bacteria</taxon>
        <taxon>Bacillati</taxon>
        <taxon>Actinomycetota</taxon>
        <taxon>Actinomycetes</taxon>
        <taxon>Streptosporangiales</taxon>
        <taxon>Thermomonosporaceae</taxon>
        <taxon>Actinoallomurus</taxon>
    </lineage>
</organism>
<comment type="caution">
    <text evidence="2">The sequence shown here is derived from an EMBL/GenBank/DDBJ whole genome shotgun (WGS) entry which is preliminary data.</text>
</comment>
<dbReference type="Proteomes" id="UP001501442">
    <property type="component" value="Unassembled WGS sequence"/>
</dbReference>
<sequence>MTCFFDASHGPATQEITWTPQWGSPRPVRCCAACAQRWMEYLQAQSGYPQPGYPQQGYPQPHGYQQGYPQQAYGYPDRDYDDHHGRRQYGLGSVAAAGAAGFVGGMVVNELLDDDDDHEHVEVIEHVVHEDNDYDGDYGGDW</sequence>
<proteinExistence type="predicted"/>
<feature type="region of interest" description="Disordered" evidence="1">
    <location>
        <begin position="49"/>
        <end position="86"/>
    </location>
</feature>
<evidence type="ECO:0000256" key="1">
    <source>
        <dbReference type="SAM" id="MobiDB-lite"/>
    </source>
</evidence>
<keyword evidence="3" id="KW-1185">Reference proteome</keyword>
<feature type="compositionally biased region" description="Low complexity" evidence="1">
    <location>
        <begin position="49"/>
        <end position="75"/>
    </location>
</feature>
<evidence type="ECO:0000313" key="3">
    <source>
        <dbReference type="Proteomes" id="UP001501442"/>
    </source>
</evidence>
<protein>
    <submittedName>
        <fullName evidence="2">Uncharacterized protein</fullName>
    </submittedName>
</protein>
<dbReference type="EMBL" id="BAABHK010000004">
    <property type="protein sequence ID" value="GAA4625849.1"/>
    <property type="molecule type" value="Genomic_DNA"/>
</dbReference>
<dbReference type="RefSeq" id="WP_345431557.1">
    <property type="nucleotide sequence ID" value="NZ_BAABHK010000004.1"/>
</dbReference>
<gene>
    <name evidence="2" type="ORF">GCM10023196_031640</name>
</gene>
<reference evidence="3" key="1">
    <citation type="journal article" date="2019" name="Int. J. Syst. Evol. Microbiol.">
        <title>The Global Catalogue of Microorganisms (GCM) 10K type strain sequencing project: providing services to taxonomists for standard genome sequencing and annotation.</title>
        <authorList>
            <consortium name="The Broad Institute Genomics Platform"/>
            <consortium name="The Broad Institute Genome Sequencing Center for Infectious Disease"/>
            <person name="Wu L."/>
            <person name="Ma J."/>
        </authorList>
    </citation>
    <scope>NUCLEOTIDE SEQUENCE [LARGE SCALE GENOMIC DNA]</scope>
    <source>
        <strain evidence="3">JCM 17939</strain>
    </source>
</reference>